<evidence type="ECO:0000256" key="1">
    <source>
        <dbReference type="SAM" id="SignalP"/>
    </source>
</evidence>
<dbReference type="RefSeq" id="WP_092504917.1">
    <property type="nucleotide sequence ID" value="NZ_LT629695.1"/>
</dbReference>
<feature type="signal peptide" evidence="1">
    <location>
        <begin position="1"/>
        <end position="24"/>
    </location>
</feature>
<reference evidence="3" key="1">
    <citation type="submission" date="2016-10" db="EMBL/GenBank/DDBJ databases">
        <authorList>
            <person name="Varghese N."/>
            <person name="Submissions S."/>
        </authorList>
    </citation>
    <scope>NUCLEOTIDE SEQUENCE [LARGE SCALE GENOMIC DNA]</scope>
    <source>
        <strain evidence="3">DSM 22002</strain>
    </source>
</reference>
<accession>A0A1G8ERY8</accession>
<gene>
    <name evidence="2" type="ORF">SAMN04489720_2163</name>
</gene>
<evidence type="ECO:0008006" key="4">
    <source>
        <dbReference type="Google" id="ProtNLM"/>
    </source>
</evidence>
<dbReference type="OrthoDB" id="5116543at2"/>
<sequence length="144" mass="15111">MHSKTLLVAASAAGILLLAGCSSISDGLHDLHTEAFVDRDAAAAGWVGVDVPEWLPVDAREIRTTATNDETHAVIAVTSDDEPVGCVTAQRVALPFDGRYGGFEAGDALPDEVLRCGAYEVVATDDGWLGWFTATEPGQTPDDV</sequence>
<evidence type="ECO:0000313" key="3">
    <source>
        <dbReference type="Proteomes" id="UP000198822"/>
    </source>
</evidence>
<proteinExistence type="predicted"/>
<evidence type="ECO:0000313" key="2">
    <source>
        <dbReference type="EMBL" id="SDH72597.1"/>
    </source>
</evidence>
<dbReference type="PROSITE" id="PS51257">
    <property type="entry name" value="PROKAR_LIPOPROTEIN"/>
    <property type="match status" value="1"/>
</dbReference>
<name>A0A1G8ERY8_9MICO</name>
<organism evidence="2 3">
    <name type="scientific">Agrococcus jejuensis</name>
    <dbReference type="NCBI Taxonomy" id="399736"/>
    <lineage>
        <taxon>Bacteria</taxon>
        <taxon>Bacillati</taxon>
        <taxon>Actinomycetota</taxon>
        <taxon>Actinomycetes</taxon>
        <taxon>Micrococcales</taxon>
        <taxon>Microbacteriaceae</taxon>
        <taxon>Agrococcus</taxon>
    </lineage>
</organism>
<dbReference type="Proteomes" id="UP000198822">
    <property type="component" value="Chromosome I"/>
</dbReference>
<keyword evidence="3" id="KW-1185">Reference proteome</keyword>
<keyword evidence="1" id="KW-0732">Signal</keyword>
<dbReference type="AlphaFoldDB" id="A0A1G8ERY8"/>
<protein>
    <recommendedName>
        <fullName evidence="4">Lipoprotein</fullName>
    </recommendedName>
</protein>
<dbReference type="EMBL" id="LT629695">
    <property type="protein sequence ID" value="SDH72597.1"/>
    <property type="molecule type" value="Genomic_DNA"/>
</dbReference>
<feature type="chain" id="PRO_5009243405" description="Lipoprotein" evidence="1">
    <location>
        <begin position="25"/>
        <end position="144"/>
    </location>
</feature>